<organism evidence="5 6">
    <name type="scientific">Sphingomonas pokkalii</name>
    <dbReference type="NCBI Taxonomy" id="2175090"/>
    <lineage>
        <taxon>Bacteria</taxon>
        <taxon>Pseudomonadati</taxon>
        <taxon>Pseudomonadota</taxon>
        <taxon>Alphaproteobacteria</taxon>
        <taxon>Sphingomonadales</taxon>
        <taxon>Sphingomonadaceae</taxon>
        <taxon>Sphingomonas</taxon>
    </lineage>
</organism>
<evidence type="ECO:0008006" key="7">
    <source>
        <dbReference type="Google" id="ProtNLM"/>
    </source>
</evidence>
<name>A0A2U0SF99_9SPHN</name>
<protein>
    <recommendedName>
        <fullName evidence="7">ABC transporter</fullName>
    </recommendedName>
</protein>
<evidence type="ECO:0000313" key="5">
    <source>
        <dbReference type="EMBL" id="PVX30037.1"/>
    </source>
</evidence>
<dbReference type="GO" id="GO:0120010">
    <property type="term" value="P:intermembrane phospholipid transfer"/>
    <property type="evidence" value="ECO:0007669"/>
    <property type="project" value="TreeGrafter"/>
</dbReference>
<comment type="similarity">
    <text evidence="1">Belongs to the MlaA family.</text>
</comment>
<feature type="region of interest" description="Disordered" evidence="3">
    <location>
        <begin position="267"/>
        <end position="295"/>
    </location>
</feature>
<evidence type="ECO:0000313" key="6">
    <source>
        <dbReference type="Proteomes" id="UP000245890"/>
    </source>
</evidence>
<feature type="signal peptide" evidence="4">
    <location>
        <begin position="1"/>
        <end position="20"/>
    </location>
</feature>
<dbReference type="Pfam" id="PF04333">
    <property type="entry name" value="MlaA"/>
    <property type="match status" value="1"/>
</dbReference>
<evidence type="ECO:0000256" key="1">
    <source>
        <dbReference type="ARBA" id="ARBA00010634"/>
    </source>
</evidence>
<dbReference type="GO" id="GO:0016020">
    <property type="term" value="C:membrane"/>
    <property type="evidence" value="ECO:0007669"/>
    <property type="project" value="InterPro"/>
</dbReference>
<reference evidence="5 6" key="1">
    <citation type="submission" date="2018-05" db="EMBL/GenBank/DDBJ databases">
        <title>Description of Sphingomonas pokkalii sp nov, isolated from the rhizosphere of saline tolerant pokkali rice and its draft genome analysis.</title>
        <authorList>
            <person name="Menon R."/>
            <person name="Kumari S."/>
            <person name="Rameshkumar N."/>
        </authorList>
    </citation>
    <scope>NUCLEOTIDE SEQUENCE [LARGE SCALE GENOMIC DNA]</scope>
    <source>
        <strain evidence="5 6">L3B27</strain>
    </source>
</reference>
<keyword evidence="6" id="KW-1185">Reference proteome</keyword>
<keyword evidence="2 4" id="KW-0732">Signal</keyword>
<dbReference type="InterPro" id="IPR007428">
    <property type="entry name" value="MlaA"/>
</dbReference>
<dbReference type="AlphaFoldDB" id="A0A2U0SF99"/>
<dbReference type="PRINTS" id="PR01805">
    <property type="entry name" value="VACJLIPOPROT"/>
</dbReference>
<dbReference type="PANTHER" id="PTHR30035">
    <property type="entry name" value="LIPOPROTEIN VACJ-RELATED"/>
    <property type="match status" value="1"/>
</dbReference>
<sequence length="295" mass="32442">MSAFAIGILLLAPPAAPAQAATHWVEQQRVPDQTGVEKVEIAELRADPAMGEEIVVSARRRDAPDDPLERVNALSFSATQRIDDAITEPAARTYVRSVPRPIRLGLRNFFSNLREPVVFANYLLQLKPGKAVETLGRFTINTTLGLGGTIDVAKRCPFNLPLRQNRFSDTLGYYGVAPGPFLFVPVAGPTTLRDVVGGMVDFFASPFALGGPFRSRPYVIGSAAVRILDRRDQKEEALRTVDASDNPYATRRTLYLRRQRERIEALHGRPVLGEPAPQRCRRPSRERGAGDDGAA</sequence>
<dbReference type="RefSeq" id="WP_116469454.1">
    <property type="nucleotide sequence ID" value="NZ_QENQ01000001.1"/>
</dbReference>
<gene>
    <name evidence="5" type="ORF">DD559_12450</name>
</gene>
<evidence type="ECO:0000256" key="4">
    <source>
        <dbReference type="SAM" id="SignalP"/>
    </source>
</evidence>
<dbReference type="PANTHER" id="PTHR30035:SF3">
    <property type="entry name" value="INTERMEMBRANE PHOSPHOLIPID TRANSPORT SYSTEM LIPOPROTEIN MLAA"/>
    <property type="match status" value="1"/>
</dbReference>
<dbReference type="OrthoDB" id="9785326at2"/>
<dbReference type="Proteomes" id="UP000245890">
    <property type="component" value="Unassembled WGS sequence"/>
</dbReference>
<feature type="compositionally biased region" description="Basic and acidic residues" evidence="3">
    <location>
        <begin position="283"/>
        <end position="295"/>
    </location>
</feature>
<feature type="chain" id="PRO_5015463852" description="ABC transporter" evidence="4">
    <location>
        <begin position="21"/>
        <end position="295"/>
    </location>
</feature>
<dbReference type="EMBL" id="QENQ01000001">
    <property type="protein sequence ID" value="PVX30037.1"/>
    <property type="molecule type" value="Genomic_DNA"/>
</dbReference>
<comment type="caution">
    <text evidence="5">The sequence shown here is derived from an EMBL/GenBank/DDBJ whole genome shotgun (WGS) entry which is preliminary data.</text>
</comment>
<proteinExistence type="inferred from homology"/>
<evidence type="ECO:0000256" key="3">
    <source>
        <dbReference type="SAM" id="MobiDB-lite"/>
    </source>
</evidence>
<evidence type="ECO:0000256" key="2">
    <source>
        <dbReference type="ARBA" id="ARBA00022729"/>
    </source>
</evidence>
<accession>A0A2U0SF99</accession>